<protein>
    <recommendedName>
        <fullName evidence="6">Anoctamin</fullName>
    </recommendedName>
</protein>
<evidence type="ECO:0000256" key="1">
    <source>
        <dbReference type="ARBA" id="ARBA00004141"/>
    </source>
</evidence>
<accession>A0A3S5CGL3</accession>
<feature type="transmembrane region" description="Helical" evidence="6">
    <location>
        <begin position="20"/>
        <end position="40"/>
    </location>
</feature>
<proteinExistence type="inferred from homology"/>
<evidence type="ECO:0000256" key="4">
    <source>
        <dbReference type="ARBA" id="ARBA00022989"/>
    </source>
</evidence>
<dbReference type="PANTHER" id="PTHR12308:SF73">
    <property type="entry name" value="ANOCTAMIN"/>
    <property type="match status" value="1"/>
</dbReference>
<dbReference type="EMBL" id="CAAALY010000317">
    <property type="protein sequence ID" value="VEL06735.1"/>
    <property type="molecule type" value="Genomic_DNA"/>
</dbReference>
<dbReference type="OrthoDB" id="296386at2759"/>
<evidence type="ECO:0000256" key="6">
    <source>
        <dbReference type="RuleBase" id="RU280814"/>
    </source>
</evidence>
<keyword evidence="9" id="KW-1185">Reference proteome</keyword>
<reference evidence="8" key="1">
    <citation type="submission" date="2018-11" db="EMBL/GenBank/DDBJ databases">
        <authorList>
            <consortium name="Pathogen Informatics"/>
        </authorList>
    </citation>
    <scope>NUCLEOTIDE SEQUENCE</scope>
</reference>
<dbReference type="InterPro" id="IPR007632">
    <property type="entry name" value="Anoctamin"/>
</dbReference>
<organism evidence="8 9">
    <name type="scientific">Protopolystoma xenopodis</name>
    <dbReference type="NCBI Taxonomy" id="117903"/>
    <lineage>
        <taxon>Eukaryota</taxon>
        <taxon>Metazoa</taxon>
        <taxon>Spiralia</taxon>
        <taxon>Lophotrochozoa</taxon>
        <taxon>Platyhelminthes</taxon>
        <taxon>Monogenea</taxon>
        <taxon>Polyopisthocotylea</taxon>
        <taxon>Polystomatidea</taxon>
        <taxon>Polystomatidae</taxon>
        <taxon>Protopolystoma</taxon>
    </lineage>
</organism>
<comment type="caution">
    <text evidence="8">The sequence shown here is derived from an EMBL/GenBank/DDBJ whole genome shotgun (WGS) entry which is preliminary data.</text>
</comment>
<dbReference type="PANTHER" id="PTHR12308">
    <property type="entry name" value="ANOCTAMIN"/>
    <property type="match status" value="1"/>
</dbReference>
<feature type="transmembrane region" description="Helical" evidence="6">
    <location>
        <begin position="100"/>
        <end position="126"/>
    </location>
</feature>
<sequence length="129" mass="14576">MARLADDAGEKAGNPYLEDSARLLFSVAIMIWALGCTKVWRRQRAVWASRWVAGSLLDDPLPWLLATQAFEERPEFRGELRLSPITGLPERHYPAHRRRWLYALTGSLTLACLLMAIVVNLCLLNVEAS</sequence>
<evidence type="ECO:0000256" key="2">
    <source>
        <dbReference type="ARBA" id="ARBA00009671"/>
    </source>
</evidence>
<comment type="similarity">
    <text evidence="2 6">Belongs to the anoctamin family.</text>
</comment>
<gene>
    <name evidence="8" type="ORF">PXEA_LOCUS175</name>
</gene>
<name>A0A3S5CGL3_9PLAT</name>
<keyword evidence="3 6" id="KW-0812">Transmembrane</keyword>
<comment type="subcellular location">
    <subcellularLocation>
        <location evidence="1 6">Membrane</location>
        <topology evidence="1 6">Multi-pass membrane protein</topology>
    </subcellularLocation>
</comment>
<evidence type="ECO:0000313" key="8">
    <source>
        <dbReference type="EMBL" id="VEL06735.1"/>
    </source>
</evidence>
<dbReference type="InterPro" id="IPR049452">
    <property type="entry name" value="Anoctamin_TM"/>
</dbReference>
<dbReference type="AlphaFoldDB" id="A0A3S5CGL3"/>
<dbReference type="GO" id="GO:0005254">
    <property type="term" value="F:chloride channel activity"/>
    <property type="evidence" value="ECO:0007669"/>
    <property type="project" value="TreeGrafter"/>
</dbReference>
<evidence type="ECO:0000256" key="3">
    <source>
        <dbReference type="ARBA" id="ARBA00022692"/>
    </source>
</evidence>
<evidence type="ECO:0000313" key="9">
    <source>
        <dbReference type="Proteomes" id="UP000784294"/>
    </source>
</evidence>
<evidence type="ECO:0000259" key="7">
    <source>
        <dbReference type="Pfam" id="PF04547"/>
    </source>
</evidence>
<dbReference type="Proteomes" id="UP000784294">
    <property type="component" value="Unassembled WGS sequence"/>
</dbReference>
<keyword evidence="5 6" id="KW-0472">Membrane</keyword>
<dbReference type="GO" id="GO:0016020">
    <property type="term" value="C:membrane"/>
    <property type="evidence" value="ECO:0007669"/>
    <property type="project" value="UniProtKB-SubCell"/>
</dbReference>
<evidence type="ECO:0000256" key="5">
    <source>
        <dbReference type="ARBA" id="ARBA00023136"/>
    </source>
</evidence>
<keyword evidence="4 6" id="KW-1133">Transmembrane helix</keyword>
<feature type="domain" description="Anoctamin transmembrane" evidence="7">
    <location>
        <begin position="20"/>
        <end position="123"/>
    </location>
</feature>
<dbReference type="Pfam" id="PF04547">
    <property type="entry name" value="Anoctamin"/>
    <property type="match status" value="1"/>
</dbReference>
<comment type="caution">
    <text evidence="6">Lacks conserved residue(s) required for the propagation of feature annotation.</text>
</comment>